<organism evidence="2 3">
    <name type="scientific">Roseivirga echinicomitans</name>
    <dbReference type="NCBI Taxonomy" id="296218"/>
    <lineage>
        <taxon>Bacteria</taxon>
        <taxon>Pseudomonadati</taxon>
        <taxon>Bacteroidota</taxon>
        <taxon>Cytophagia</taxon>
        <taxon>Cytophagales</taxon>
        <taxon>Roseivirgaceae</taxon>
        <taxon>Roseivirga</taxon>
    </lineage>
</organism>
<evidence type="ECO:0000313" key="3">
    <source>
        <dbReference type="Proteomes" id="UP000075615"/>
    </source>
</evidence>
<dbReference type="EMBL" id="LRDB01000050">
    <property type="protein sequence ID" value="KYG72889.1"/>
    <property type="molecule type" value="Genomic_DNA"/>
</dbReference>
<dbReference type="Proteomes" id="UP000075615">
    <property type="component" value="Unassembled WGS sequence"/>
</dbReference>
<gene>
    <name evidence="2" type="ORF">AWN68_09315</name>
</gene>
<feature type="transmembrane region" description="Helical" evidence="1">
    <location>
        <begin position="109"/>
        <end position="128"/>
    </location>
</feature>
<dbReference type="AlphaFoldDB" id="A0A150X2E0"/>
<protein>
    <submittedName>
        <fullName evidence="2">Uncharacterized protein</fullName>
    </submittedName>
</protein>
<feature type="transmembrane region" description="Helical" evidence="1">
    <location>
        <begin position="81"/>
        <end position="103"/>
    </location>
</feature>
<reference evidence="2 3" key="1">
    <citation type="submission" date="2016-01" db="EMBL/GenBank/DDBJ databases">
        <title>Genome sequencing of Roseivirga echinicomitans KMM 6058.</title>
        <authorList>
            <person name="Selvaratnam C."/>
            <person name="Thevarajoo S."/>
            <person name="Goh K.M."/>
            <person name="Ee R."/>
            <person name="Chan K.-G."/>
            <person name="Chong C.S."/>
        </authorList>
    </citation>
    <scope>NUCLEOTIDE SEQUENCE [LARGE SCALE GENOMIC DNA]</scope>
    <source>
        <strain evidence="2 3">KMM 6058</strain>
    </source>
</reference>
<proteinExistence type="predicted"/>
<evidence type="ECO:0000256" key="1">
    <source>
        <dbReference type="SAM" id="Phobius"/>
    </source>
</evidence>
<comment type="caution">
    <text evidence="2">The sequence shown here is derived from an EMBL/GenBank/DDBJ whole genome shotgun (WGS) entry which is preliminary data.</text>
</comment>
<keyword evidence="1" id="KW-0812">Transmembrane</keyword>
<accession>A0A150X2E0</accession>
<keyword evidence="1" id="KW-0472">Membrane</keyword>
<keyword evidence="3" id="KW-1185">Reference proteome</keyword>
<sequence length="150" mass="17394">MKTETLELGNLSPEEFCNSIHQYLIKAPSNSSPGSKIFVSGEVNITDQEFIIYPIVHDAWNRVILLNMMGKVSDRQIQLRFVTPITSLVIPVLCNGFFLYILLSEGWREVAWLTLPFSGLLFIIGFLFSRRFYRKDLRNHIEFITKMNPH</sequence>
<evidence type="ECO:0000313" key="2">
    <source>
        <dbReference type="EMBL" id="KYG72889.1"/>
    </source>
</evidence>
<keyword evidence="1" id="KW-1133">Transmembrane helix</keyword>
<name>A0A150X2E0_9BACT</name>